<dbReference type="Proteomes" id="UP001597478">
    <property type="component" value="Unassembled WGS sequence"/>
</dbReference>
<dbReference type="PANTHER" id="PTHR43252:SF6">
    <property type="entry name" value="NEGATIVE TRANSCRIPTION REGULATOR PADR"/>
    <property type="match status" value="1"/>
</dbReference>
<accession>A0ABW5WGV8</accession>
<evidence type="ECO:0000313" key="4">
    <source>
        <dbReference type="Proteomes" id="UP001597478"/>
    </source>
</evidence>
<gene>
    <name evidence="3" type="ORF">ACFS2C_25895</name>
</gene>
<dbReference type="Gene3D" id="1.10.10.10">
    <property type="entry name" value="Winged helix-like DNA-binding domain superfamily/Winged helix DNA-binding domain"/>
    <property type="match status" value="1"/>
</dbReference>
<dbReference type="PANTHER" id="PTHR43252">
    <property type="entry name" value="TRANSCRIPTIONAL REGULATOR YQJI"/>
    <property type="match status" value="1"/>
</dbReference>
<dbReference type="RefSeq" id="WP_377395745.1">
    <property type="nucleotide sequence ID" value="NZ_JBHSAN010000054.1"/>
</dbReference>
<dbReference type="Pfam" id="PF03551">
    <property type="entry name" value="PadR"/>
    <property type="match status" value="1"/>
</dbReference>
<evidence type="ECO:0000313" key="3">
    <source>
        <dbReference type="EMBL" id="MFD2802830.1"/>
    </source>
</evidence>
<comment type="caution">
    <text evidence="3">The sequence shown here is derived from an EMBL/GenBank/DDBJ whole genome shotgun (WGS) entry which is preliminary data.</text>
</comment>
<evidence type="ECO:0000259" key="2">
    <source>
        <dbReference type="Pfam" id="PF10400"/>
    </source>
</evidence>
<dbReference type="EMBL" id="JBHUOF010000049">
    <property type="protein sequence ID" value="MFD2802830.1"/>
    <property type="molecule type" value="Genomic_DNA"/>
</dbReference>
<keyword evidence="4" id="KW-1185">Reference proteome</keyword>
<dbReference type="InterPro" id="IPR036388">
    <property type="entry name" value="WH-like_DNA-bd_sf"/>
</dbReference>
<reference evidence="4" key="1">
    <citation type="journal article" date="2019" name="Int. J. Syst. Evol. Microbiol.">
        <title>The Global Catalogue of Microorganisms (GCM) 10K type strain sequencing project: providing services to taxonomists for standard genome sequencing and annotation.</title>
        <authorList>
            <consortium name="The Broad Institute Genomics Platform"/>
            <consortium name="The Broad Institute Genome Sequencing Center for Infectious Disease"/>
            <person name="Wu L."/>
            <person name="Ma J."/>
        </authorList>
    </citation>
    <scope>NUCLEOTIDE SEQUENCE [LARGE SCALE GENOMIC DNA]</scope>
    <source>
        <strain evidence="4">IBRC-M 10906</strain>
    </source>
</reference>
<dbReference type="Pfam" id="PF10400">
    <property type="entry name" value="Vir_act_alpha_C"/>
    <property type="match status" value="1"/>
</dbReference>
<sequence>MALRHLVLGLLTDRPDHAYALKARLAPGVPREQRVNDGVLYPLLAKLEAEGRVTGRDEPGRGGRSRRVYAATESGTQEFLHWLRSDADESVAPLHELYTDHPLVKLLFAHHLGPAELGAKLAGHARHLHERIAALEAISDMPDARHGFGPALLDLEVRQLRERLSWLRDLAHTVAERE</sequence>
<evidence type="ECO:0000259" key="1">
    <source>
        <dbReference type="Pfam" id="PF03551"/>
    </source>
</evidence>
<feature type="domain" description="Transcription regulator PadR C-terminal" evidence="2">
    <location>
        <begin position="103"/>
        <end position="170"/>
    </location>
</feature>
<feature type="domain" description="Transcription regulator PadR N-terminal" evidence="1">
    <location>
        <begin position="7"/>
        <end position="79"/>
    </location>
</feature>
<dbReference type="InterPro" id="IPR018309">
    <property type="entry name" value="Tscrpt_reg_PadR_C"/>
</dbReference>
<organism evidence="3 4">
    <name type="scientific">Prauserella oleivorans</name>
    <dbReference type="NCBI Taxonomy" id="1478153"/>
    <lineage>
        <taxon>Bacteria</taxon>
        <taxon>Bacillati</taxon>
        <taxon>Actinomycetota</taxon>
        <taxon>Actinomycetes</taxon>
        <taxon>Pseudonocardiales</taxon>
        <taxon>Pseudonocardiaceae</taxon>
        <taxon>Prauserella</taxon>
    </lineage>
</organism>
<name>A0ABW5WGV8_9PSEU</name>
<protein>
    <submittedName>
        <fullName evidence="3">Helix-turn-helix transcriptional regulator</fullName>
    </submittedName>
</protein>
<dbReference type="SUPFAM" id="SSF46785">
    <property type="entry name" value="Winged helix' DNA-binding domain"/>
    <property type="match status" value="1"/>
</dbReference>
<proteinExistence type="predicted"/>
<dbReference type="InterPro" id="IPR005149">
    <property type="entry name" value="Tscrpt_reg_PadR_N"/>
</dbReference>
<dbReference type="InterPro" id="IPR036390">
    <property type="entry name" value="WH_DNA-bd_sf"/>
</dbReference>